<dbReference type="InterPro" id="IPR005119">
    <property type="entry name" value="LysR_subst-bd"/>
</dbReference>
<dbReference type="Gene3D" id="1.10.10.10">
    <property type="entry name" value="Winged helix-like DNA-binding domain superfamily/Winged helix DNA-binding domain"/>
    <property type="match status" value="1"/>
</dbReference>
<dbReference type="InterPro" id="IPR036388">
    <property type="entry name" value="WH-like_DNA-bd_sf"/>
</dbReference>
<evidence type="ECO:0000259" key="5">
    <source>
        <dbReference type="PROSITE" id="PS50931"/>
    </source>
</evidence>
<organism evidence="6 7">
    <name type="scientific">Actinocorallia herbida</name>
    <dbReference type="NCBI Taxonomy" id="58109"/>
    <lineage>
        <taxon>Bacteria</taxon>
        <taxon>Bacillati</taxon>
        <taxon>Actinomycetota</taxon>
        <taxon>Actinomycetes</taxon>
        <taxon>Streptosporangiales</taxon>
        <taxon>Thermomonosporaceae</taxon>
        <taxon>Actinocorallia</taxon>
    </lineage>
</organism>
<evidence type="ECO:0000313" key="7">
    <source>
        <dbReference type="Proteomes" id="UP000272400"/>
    </source>
</evidence>
<dbReference type="SUPFAM" id="SSF53850">
    <property type="entry name" value="Periplasmic binding protein-like II"/>
    <property type="match status" value="1"/>
</dbReference>
<dbReference type="Pfam" id="PF00126">
    <property type="entry name" value="HTH_1"/>
    <property type="match status" value="1"/>
</dbReference>
<keyword evidence="2" id="KW-0805">Transcription regulation</keyword>
<dbReference type="PRINTS" id="PR00039">
    <property type="entry name" value="HTHLYSR"/>
</dbReference>
<dbReference type="SUPFAM" id="SSF46785">
    <property type="entry name" value="Winged helix' DNA-binding domain"/>
    <property type="match status" value="1"/>
</dbReference>
<dbReference type="AlphaFoldDB" id="A0A3N1D608"/>
<dbReference type="GO" id="GO:0003700">
    <property type="term" value="F:DNA-binding transcription factor activity"/>
    <property type="evidence" value="ECO:0007669"/>
    <property type="project" value="InterPro"/>
</dbReference>
<gene>
    <name evidence="6" type="ORF">EDD29_6651</name>
</gene>
<dbReference type="Proteomes" id="UP000272400">
    <property type="component" value="Unassembled WGS sequence"/>
</dbReference>
<feature type="domain" description="HTH lysR-type" evidence="5">
    <location>
        <begin position="10"/>
        <end position="67"/>
    </location>
</feature>
<keyword evidence="3 6" id="KW-0238">DNA-binding</keyword>
<comment type="similarity">
    <text evidence="1">Belongs to the LysR transcriptional regulatory family.</text>
</comment>
<dbReference type="FunFam" id="1.10.10.10:FF:000001">
    <property type="entry name" value="LysR family transcriptional regulator"/>
    <property type="match status" value="1"/>
</dbReference>
<dbReference type="Pfam" id="PF03466">
    <property type="entry name" value="LysR_substrate"/>
    <property type="match status" value="1"/>
</dbReference>
<dbReference type="GO" id="GO:0032993">
    <property type="term" value="C:protein-DNA complex"/>
    <property type="evidence" value="ECO:0007669"/>
    <property type="project" value="TreeGrafter"/>
</dbReference>
<proteinExistence type="inferred from homology"/>
<keyword evidence="4" id="KW-0804">Transcription</keyword>
<evidence type="ECO:0000313" key="6">
    <source>
        <dbReference type="EMBL" id="ROO88964.1"/>
    </source>
</evidence>
<evidence type="ECO:0000256" key="2">
    <source>
        <dbReference type="ARBA" id="ARBA00023015"/>
    </source>
</evidence>
<evidence type="ECO:0000256" key="1">
    <source>
        <dbReference type="ARBA" id="ARBA00009437"/>
    </source>
</evidence>
<evidence type="ECO:0000256" key="4">
    <source>
        <dbReference type="ARBA" id="ARBA00023163"/>
    </source>
</evidence>
<dbReference type="PANTHER" id="PTHR30346">
    <property type="entry name" value="TRANSCRIPTIONAL DUAL REGULATOR HCAR-RELATED"/>
    <property type="match status" value="1"/>
</dbReference>
<accession>A0A3N1D608</accession>
<sequence length="285" mass="30939">MPARGLNGRVELRELRCFVAVAEELHFGRAAARLHVAQPAVSQQVRRLERELGVPLFDRTSRRVRPTPEGVRFLAEARAVLAAVERARASVAPVRRLRLGTSAGLGRHLDRVLDRLPGVRVDLDGGPRRLDRVAAGALDAAFVRGVADHPGLDLHPVWEEPLLAALPAGHRLAEAGAVRLADLAALPLRLADRRRNRPLADLMETASPGQRVVAEPASLDDALALIGAGEPLWTVVYAAHAERLHRPRVAVLPMEPPLALTTYLAVRPDCSWTSEILLACGDKEP</sequence>
<dbReference type="PROSITE" id="PS50931">
    <property type="entry name" value="HTH_LYSR"/>
    <property type="match status" value="1"/>
</dbReference>
<keyword evidence="7" id="KW-1185">Reference proteome</keyword>
<dbReference type="InterPro" id="IPR000847">
    <property type="entry name" value="LysR_HTH_N"/>
</dbReference>
<evidence type="ECO:0000256" key="3">
    <source>
        <dbReference type="ARBA" id="ARBA00023125"/>
    </source>
</evidence>
<dbReference type="GO" id="GO:0003677">
    <property type="term" value="F:DNA binding"/>
    <property type="evidence" value="ECO:0007669"/>
    <property type="project" value="UniProtKB-KW"/>
</dbReference>
<dbReference type="Gene3D" id="3.40.190.10">
    <property type="entry name" value="Periplasmic binding protein-like II"/>
    <property type="match status" value="2"/>
</dbReference>
<dbReference type="InterPro" id="IPR036390">
    <property type="entry name" value="WH_DNA-bd_sf"/>
</dbReference>
<comment type="caution">
    <text evidence="6">The sequence shown here is derived from an EMBL/GenBank/DDBJ whole genome shotgun (WGS) entry which is preliminary data.</text>
</comment>
<dbReference type="CDD" id="cd08414">
    <property type="entry name" value="PBP2_LTTR_aromatics_like"/>
    <property type="match status" value="1"/>
</dbReference>
<name>A0A3N1D608_9ACTN</name>
<dbReference type="PANTHER" id="PTHR30346:SF28">
    <property type="entry name" value="HTH-TYPE TRANSCRIPTIONAL REGULATOR CYNR"/>
    <property type="match status" value="1"/>
</dbReference>
<dbReference type="EMBL" id="RJKE01000001">
    <property type="protein sequence ID" value="ROO88964.1"/>
    <property type="molecule type" value="Genomic_DNA"/>
</dbReference>
<reference evidence="6 7" key="1">
    <citation type="submission" date="2018-11" db="EMBL/GenBank/DDBJ databases">
        <title>Sequencing the genomes of 1000 actinobacteria strains.</title>
        <authorList>
            <person name="Klenk H.-P."/>
        </authorList>
    </citation>
    <scope>NUCLEOTIDE SEQUENCE [LARGE SCALE GENOMIC DNA]</scope>
    <source>
        <strain evidence="6 7">DSM 44254</strain>
    </source>
</reference>
<protein>
    <submittedName>
        <fullName evidence="6">DNA-binding transcriptional LysR family regulator</fullName>
    </submittedName>
</protein>